<feature type="binding site" evidence="10">
    <location>
        <position position="112"/>
    </location>
    <ligand>
        <name>Zn(2+)</name>
        <dbReference type="ChEBI" id="CHEBI:29105"/>
    </ligand>
</feature>
<evidence type="ECO:0000256" key="4">
    <source>
        <dbReference type="ARBA" id="ARBA00022801"/>
    </source>
</evidence>
<comment type="subcellular location">
    <subcellularLocation>
        <location evidence="1 7">Cytoplasm</location>
    </subcellularLocation>
</comment>
<dbReference type="EMBL" id="MFJR01000006">
    <property type="protein sequence ID" value="OGG27199.1"/>
    <property type="molecule type" value="Genomic_DNA"/>
</dbReference>
<gene>
    <name evidence="11" type="ORF">A2960_03225</name>
</gene>
<comment type="cofactor">
    <cofactor evidence="10">
        <name>Mg(2+)</name>
        <dbReference type="ChEBI" id="CHEBI:18420"/>
    </cofactor>
</comment>
<evidence type="ECO:0000256" key="7">
    <source>
        <dbReference type="PIRNR" id="PIRNR004682"/>
    </source>
</evidence>
<keyword evidence="5 7" id="KW-0119">Carbohydrate metabolism</keyword>
<keyword evidence="4 7" id="KW-0378">Hydrolase</keyword>
<protein>
    <recommendedName>
        <fullName evidence="6 7">D,D-heptose 1,7-bisphosphate phosphatase</fullName>
        <ecNumber evidence="7">3.1.3.-</ecNumber>
    </recommendedName>
</protein>
<dbReference type="EC" id="3.1.3.-" evidence="7"/>
<dbReference type="PANTHER" id="PTHR42891:SF1">
    <property type="entry name" value="D-GLYCERO-BETA-D-MANNO-HEPTOSE-1,7-BISPHOSPHATE 7-PHOSPHATASE"/>
    <property type="match status" value="1"/>
</dbReference>
<feature type="binding site" evidence="10">
    <location>
        <position position="114"/>
    </location>
    <ligand>
        <name>Zn(2+)</name>
        <dbReference type="ChEBI" id="CHEBI:29105"/>
    </ligand>
</feature>
<evidence type="ECO:0000256" key="8">
    <source>
        <dbReference type="PIRSR" id="PIRSR004682-1"/>
    </source>
</evidence>
<feature type="binding site" evidence="10">
    <location>
        <position position="10"/>
    </location>
    <ligand>
        <name>Mg(2+)</name>
        <dbReference type="ChEBI" id="CHEBI:18420"/>
    </ligand>
</feature>
<feature type="active site" description="Nucleophile" evidence="8">
    <location>
        <position position="8"/>
    </location>
</feature>
<comment type="caution">
    <text evidence="11">The sequence shown here is derived from an EMBL/GenBank/DDBJ whole genome shotgun (WGS) entry which is preliminary data.</text>
</comment>
<dbReference type="NCBIfam" id="TIGR01662">
    <property type="entry name" value="HAD-SF-IIIA"/>
    <property type="match status" value="1"/>
</dbReference>
<evidence type="ECO:0000256" key="9">
    <source>
        <dbReference type="PIRSR" id="PIRSR004682-3"/>
    </source>
</evidence>
<evidence type="ECO:0000313" key="11">
    <source>
        <dbReference type="EMBL" id="OGG27199.1"/>
    </source>
</evidence>
<feature type="site" description="Stabilizes the phosphoryl group" evidence="9">
    <location>
        <position position="58"/>
    </location>
</feature>
<accession>A0A1F6AR80</accession>
<keyword evidence="3 10" id="KW-0479">Metal-binding</keyword>
<proteinExistence type="inferred from homology"/>
<dbReference type="GO" id="GO:0046872">
    <property type="term" value="F:metal ion binding"/>
    <property type="evidence" value="ECO:0007669"/>
    <property type="project" value="UniProtKB-KW"/>
</dbReference>
<evidence type="ECO:0000256" key="5">
    <source>
        <dbReference type="ARBA" id="ARBA00023277"/>
    </source>
</evidence>
<organism evidence="11 12">
    <name type="scientific">Candidatus Gottesmanbacteria bacterium RIFCSPLOWO2_01_FULL_39_12b</name>
    <dbReference type="NCBI Taxonomy" id="1798388"/>
    <lineage>
        <taxon>Bacteria</taxon>
        <taxon>Candidatus Gottesmaniibacteriota</taxon>
    </lineage>
</organism>
<feature type="binding site" evidence="10">
    <location>
        <position position="97"/>
    </location>
    <ligand>
        <name>Zn(2+)</name>
        <dbReference type="ChEBI" id="CHEBI:29105"/>
    </ligand>
</feature>
<dbReference type="Gene3D" id="3.40.50.1000">
    <property type="entry name" value="HAD superfamily/HAD-like"/>
    <property type="match status" value="1"/>
</dbReference>
<feature type="site" description="Contributes to substrate recognition" evidence="9">
    <location>
        <position position="115"/>
    </location>
</feature>
<reference evidence="11 12" key="1">
    <citation type="journal article" date="2016" name="Nat. Commun.">
        <title>Thousands of microbial genomes shed light on interconnected biogeochemical processes in an aquifer system.</title>
        <authorList>
            <person name="Anantharaman K."/>
            <person name="Brown C.T."/>
            <person name="Hug L.A."/>
            <person name="Sharon I."/>
            <person name="Castelle C.J."/>
            <person name="Probst A.J."/>
            <person name="Thomas B.C."/>
            <person name="Singh A."/>
            <person name="Wilkins M.J."/>
            <person name="Karaoz U."/>
            <person name="Brodie E.L."/>
            <person name="Williams K.H."/>
            <person name="Hubbard S.S."/>
            <person name="Banfield J.F."/>
        </authorList>
    </citation>
    <scope>NUCLEOTIDE SEQUENCE [LARGE SCALE GENOMIC DNA]</scope>
</reference>
<dbReference type="InterPro" id="IPR006543">
    <property type="entry name" value="Histidinol-phos"/>
</dbReference>
<keyword evidence="2 7" id="KW-0963">Cytoplasm</keyword>
<feature type="binding site" evidence="10">
    <location>
        <position position="99"/>
    </location>
    <ligand>
        <name>Zn(2+)</name>
        <dbReference type="ChEBI" id="CHEBI:29105"/>
    </ligand>
</feature>
<dbReference type="AlphaFoldDB" id="A0A1F6AR80"/>
<dbReference type="InterPro" id="IPR004446">
    <property type="entry name" value="Heptose_bisP_phosphatase"/>
</dbReference>
<dbReference type="InterPro" id="IPR023214">
    <property type="entry name" value="HAD_sf"/>
</dbReference>
<feature type="site" description="Stabilizes the phosphoryl group" evidence="9">
    <location>
        <position position="116"/>
    </location>
</feature>
<dbReference type="SUPFAM" id="SSF56784">
    <property type="entry name" value="HAD-like"/>
    <property type="match status" value="1"/>
</dbReference>
<evidence type="ECO:0000256" key="10">
    <source>
        <dbReference type="PIRSR" id="PIRSR004682-4"/>
    </source>
</evidence>
<evidence type="ECO:0000256" key="3">
    <source>
        <dbReference type="ARBA" id="ARBA00022723"/>
    </source>
</evidence>
<sequence>MNKAFFLDRDGIVLSMVYDLESSTIDTPRISSQIKFIDGVFDLLKYTSFLGYRNIVISNQPAVALKKMSLKNFNEIQRVMNQRLNQNHAVIDDYFYCFHHPFAKVPKYRINCSCRKPKTGLIKRAAKKYDFDLPKSWFLGDGVNDILAGQKSGCKTILLANTGFSEFFRILEEKLDGVKPDYIVKRLSEVKKILCK</sequence>
<evidence type="ECO:0000256" key="6">
    <source>
        <dbReference type="ARBA" id="ARBA00031828"/>
    </source>
</evidence>
<dbReference type="GO" id="GO:0016791">
    <property type="term" value="F:phosphatase activity"/>
    <property type="evidence" value="ECO:0007669"/>
    <property type="project" value="InterPro"/>
</dbReference>
<feature type="binding site" evidence="10">
    <location>
        <position position="8"/>
    </location>
    <ligand>
        <name>Mg(2+)</name>
        <dbReference type="ChEBI" id="CHEBI:18420"/>
    </ligand>
</feature>
<keyword evidence="10" id="KW-0862">Zinc</keyword>
<feature type="active site" description="Proton donor" evidence="8">
    <location>
        <position position="10"/>
    </location>
</feature>
<dbReference type="GO" id="GO:0005975">
    <property type="term" value="P:carbohydrate metabolic process"/>
    <property type="evidence" value="ECO:0007669"/>
    <property type="project" value="InterPro"/>
</dbReference>
<dbReference type="InterPro" id="IPR036412">
    <property type="entry name" value="HAD-like_sf"/>
</dbReference>
<comment type="similarity">
    <text evidence="7">Belongs to the gmhB family.</text>
</comment>
<dbReference type="GO" id="GO:0005737">
    <property type="term" value="C:cytoplasm"/>
    <property type="evidence" value="ECO:0007669"/>
    <property type="project" value="UniProtKB-SubCell"/>
</dbReference>
<comment type="cofactor">
    <cofactor evidence="10">
        <name>Zn(2+)</name>
        <dbReference type="ChEBI" id="CHEBI:29105"/>
    </cofactor>
</comment>
<dbReference type="Proteomes" id="UP000176609">
    <property type="component" value="Unassembled WGS sequence"/>
</dbReference>
<name>A0A1F6AR80_9BACT</name>
<dbReference type="NCBIfam" id="TIGR01656">
    <property type="entry name" value="Histidinol-ppas"/>
    <property type="match status" value="1"/>
</dbReference>
<dbReference type="Pfam" id="PF13242">
    <property type="entry name" value="Hydrolase_like"/>
    <property type="match status" value="1"/>
</dbReference>
<feature type="binding site" evidence="10">
    <location>
        <position position="141"/>
    </location>
    <ligand>
        <name>Mg(2+)</name>
        <dbReference type="ChEBI" id="CHEBI:18420"/>
    </ligand>
</feature>
<evidence type="ECO:0000256" key="2">
    <source>
        <dbReference type="ARBA" id="ARBA00022490"/>
    </source>
</evidence>
<evidence type="ECO:0000313" key="12">
    <source>
        <dbReference type="Proteomes" id="UP000176609"/>
    </source>
</evidence>
<dbReference type="InterPro" id="IPR006549">
    <property type="entry name" value="HAD-SF_hydro_IIIA"/>
</dbReference>
<keyword evidence="10" id="KW-0460">Magnesium</keyword>
<dbReference type="PIRSF" id="PIRSF004682">
    <property type="entry name" value="GmhB"/>
    <property type="match status" value="1"/>
</dbReference>
<evidence type="ECO:0000256" key="1">
    <source>
        <dbReference type="ARBA" id="ARBA00004496"/>
    </source>
</evidence>
<dbReference type="PANTHER" id="PTHR42891">
    <property type="entry name" value="D-GLYCERO-BETA-D-MANNO-HEPTOSE-1,7-BISPHOSPHATE 7-PHOSPHATASE"/>
    <property type="match status" value="1"/>
</dbReference>